<dbReference type="Gene3D" id="3.30.70.20">
    <property type="match status" value="1"/>
</dbReference>
<dbReference type="PROSITE" id="PS00198">
    <property type="entry name" value="4FE4S_FER_1"/>
    <property type="match status" value="1"/>
</dbReference>
<evidence type="ECO:0000313" key="5">
    <source>
        <dbReference type="EMBL" id="ABO49236.1"/>
    </source>
</evidence>
<keyword evidence="1" id="KW-0479">Metal-binding</keyword>
<dbReference type="Proteomes" id="UP000001556">
    <property type="component" value="Chromosome"/>
</dbReference>
<keyword evidence="2" id="KW-0408">Iron</keyword>
<dbReference type="Gene3D" id="3.30.413.10">
    <property type="entry name" value="Sulfite Reductase Hemoprotein, domain 1"/>
    <property type="match status" value="1"/>
</dbReference>
<dbReference type="GO" id="GO:0051536">
    <property type="term" value="F:iron-sulfur cluster binding"/>
    <property type="evidence" value="ECO:0007669"/>
    <property type="project" value="UniProtKB-KW"/>
</dbReference>
<dbReference type="SUPFAM" id="SSF54862">
    <property type="entry name" value="4Fe-4S ferredoxins"/>
    <property type="match status" value="1"/>
</dbReference>
<evidence type="ECO:0000256" key="2">
    <source>
        <dbReference type="ARBA" id="ARBA00023004"/>
    </source>
</evidence>
<organism evidence="5 6">
    <name type="scientific">Desulforamulus reducens (strain ATCC BAA-1160 / DSM 100696 / MI-1)</name>
    <name type="common">Desulfotomaculum reducens</name>
    <dbReference type="NCBI Taxonomy" id="349161"/>
    <lineage>
        <taxon>Bacteria</taxon>
        <taxon>Bacillati</taxon>
        <taxon>Bacillota</taxon>
        <taxon>Clostridia</taxon>
        <taxon>Eubacteriales</taxon>
        <taxon>Peptococcaceae</taxon>
        <taxon>Desulforamulus</taxon>
    </lineage>
</organism>
<dbReference type="InterPro" id="IPR006067">
    <property type="entry name" value="NO2/SO3_Rdtase_4Fe4S_dom"/>
</dbReference>
<dbReference type="PROSITE" id="PS51379">
    <property type="entry name" value="4FE4S_FER_2"/>
    <property type="match status" value="2"/>
</dbReference>
<dbReference type="STRING" id="349161.Dred_0697"/>
<dbReference type="GO" id="GO:0016491">
    <property type="term" value="F:oxidoreductase activity"/>
    <property type="evidence" value="ECO:0007669"/>
    <property type="project" value="InterPro"/>
</dbReference>
<dbReference type="EMBL" id="CP000612">
    <property type="protein sequence ID" value="ABO49236.1"/>
    <property type="molecule type" value="Genomic_DNA"/>
</dbReference>
<keyword evidence="6" id="KW-1185">Reference proteome</keyword>
<evidence type="ECO:0000256" key="3">
    <source>
        <dbReference type="ARBA" id="ARBA00023014"/>
    </source>
</evidence>
<dbReference type="GO" id="GO:0020037">
    <property type="term" value="F:heme binding"/>
    <property type="evidence" value="ECO:0007669"/>
    <property type="project" value="InterPro"/>
</dbReference>
<accession>A4J2D3</accession>
<sequence length="196" mass="21088">MYQIIRCRNCPNAVIDLDQITAACTEIFRSTDFTNKQLERLGSTKPKQHHIFQVGIAGCPNSCSQPQIKDFGLQGQAVPVVGDGCTACGLCVSACPDQAIVLGEEGPCIVESQCLNCGKCAKICPTGAIYTGTTGYRVIRGGKLGRRPQLAREVYSLTNQEGAVQCLRETLDLLLWVGKPGERLGALLERIEKGSS</sequence>
<dbReference type="InterPro" id="IPR045854">
    <property type="entry name" value="NO2/SO3_Rdtase_4Fe4S_sf"/>
</dbReference>
<gene>
    <name evidence="5" type="ordered locus">Dred_0697</name>
</gene>
<dbReference type="GO" id="GO:0046872">
    <property type="term" value="F:metal ion binding"/>
    <property type="evidence" value="ECO:0007669"/>
    <property type="project" value="UniProtKB-KW"/>
</dbReference>
<dbReference type="Pfam" id="PF00037">
    <property type="entry name" value="Fer4"/>
    <property type="match status" value="2"/>
</dbReference>
<evidence type="ECO:0000313" key="6">
    <source>
        <dbReference type="Proteomes" id="UP000001556"/>
    </source>
</evidence>
<reference evidence="5 6" key="1">
    <citation type="submission" date="2007-03" db="EMBL/GenBank/DDBJ databases">
        <title>Complete sequence of Desulfotomaculum reducens MI-1.</title>
        <authorList>
            <consortium name="US DOE Joint Genome Institute"/>
            <person name="Copeland A."/>
            <person name="Lucas S."/>
            <person name="Lapidus A."/>
            <person name="Barry K."/>
            <person name="Detter J.C."/>
            <person name="Glavina del Rio T."/>
            <person name="Hammon N."/>
            <person name="Israni S."/>
            <person name="Dalin E."/>
            <person name="Tice H."/>
            <person name="Pitluck S."/>
            <person name="Sims D."/>
            <person name="Brettin T."/>
            <person name="Bruce D."/>
            <person name="Han C."/>
            <person name="Tapia R."/>
            <person name="Schmutz J."/>
            <person name="Larimer F."/>
            <person name="Land M."/>
            <person name="Hauser L."/>
            <person name="Kyrpides N."/>
            <person name="Kim E."/>
            <person name="Tebo B.M."/>
            <person name="Richardson P."/>
        </authorList>
    </citation>
    <scope>NUCLEOTIDE SEQUENCE [LARGE SCALE GENOMIC DNA]</scope>
    <source>
        <strain evidence="5 6">MI-1</strain>
    </source>
</reference>
<dbReference type="SUPFAM" id="SSF56014">
    <property type="entry name" value="Nitrite and sulphite reductase 4Fe-4S domain-like"/>
    <property type="match status" value="1"/>
</dbReference>
<protein>
    <submittedName>
        <fullName evidence="5">4Fe-4S ferredoxin, iron-sulfur binding domain protein</fullName>
    </submittedName>
</protein>
<name>A4J2D3_DESRM</name>
<keyword evidence="3" id="KW-0411">Iron-sulfur</keyword>
<dbReference type="InterPro" id="IPR017900">
    <property type="entry name" value="4Fe4S_Fe_S_CS"/>
</dbReference>
<dbReference type="eggNOG" id="COG2221">
    <property type="taxonomic scope" value="Bacteria"/>
</dbReference>
<proteinExistence type="predicted"/>
<dbReference type="Pfam" id="PF01077">
    <property type="entry name" value="NIR_SIR"/>
    <property type="match status" value="1"/>
</dbReference>
<evidence type="ECO:0000259" key="4">
    <source>
        <dbReference type="PROSITE" id="PS51379"/>
    </source>
</evidence>
<dbReference type="OrthoDB" id="9800558at2"/>
<dbReference type="AlphaFoldDB" id="A4J2D3"/>
<dbReference type="InterPro" id="IPR017896">
    <property type="entry name" value="4Fe4S_Fe-S-bd"/>
</dbReference>
<evidence type="ECO:0000256" key="1">
    <source>
        <dbReference type="ARBA" id="ARBA00022723"/>
    </source>
</evidence>
<feature type="domain" description="4Fe-4S ferredoxin-type" evidence="4">
    <location>
        <begin position="76"/>
        <end position="105"/>
    </location>
</feature>
<dbReference type="HOGENOM" id="CLU_072599_2_0_9"/>
<feature type="domain" description="4Fe-4S ferredoxin-type" evidence="4">
    <location>
        <begin position="107"/>
        <end position="134"/>
    </location>
</feature>
<dbReference type="KEGG" id="drm:Dred_0697"/>